<feature type="domain" description="Peptidase M12B" evidence="8">
    <location>
        <begin position="125"/>
        <end position="259"/>
    </location>
</feature>
<gene>
    <name evidence="10" type="ORF">C0Q70_07482</name>
</gene>
<dbReference type="InterPro" id="IPR001590">
    <property type="entry name" value="Peptidase_M12B"/>
</dbReference>
<evidence type="ECO:0000256" key="3">
    <source>
        <dbReference type="ARBA" id="ARBA00012910"/>
    </source>
</evidence>
<dbReference type="InterPro" id="IPR000891">
    <property type="entry name" value="PYR_CT"/>
</dbReference>
<comment type="caution">
    <text evidence="10">The sequence shown here is derived from an EMBL/GenBank/DDBJ whole genome shotgun (WGS) entry which is preliminary data.</text>
</comment>
<proteinExistence type="inferred from homology"/>
<dbReference type="STRING" id="400727.A0A2T7PF53"/>
<dbReference type="SUPFAM" id="SSF51569">
    <property type="entry name" value="Aldolase"/>
    <property type="match status" value="1"/>
</dbReference>
<dbReference type="GO" id="GO:0006552">
    <property type="term" value="P:L-leucine catabolic process"/>
    <property type="evidence" value="ECO:0007669"/>
    <property type="project" value="TreeGrafter"/>
</dbReference>
<evidence type="ECO:0000256" key="6">
    <source>
        <dbReference type="ARBA" id="ARBA00049877"/>
    </source>
</evidence>
<evidence type="ECO:0000259" key="9">
    <source>
        <dbReference type="PROSITE" id="PS50991"/>
    </source>
</evidence>
<dbReference type="Gene3D" id="3.40.390.10">
    <property type="entry name" value="Collagenase (Catalytic Domain)"/>
    <property type="match status" value="1"/>
</dbReference>
<dbReference type="OrthoDB" id="1905920at2759"/>
<evidence type="ECO:0000256" key="5">
    <source>
        <dbReference type="ARBA" id="ARBA00023239"/>
    </source>
</evidence>
<dbReference type="EC" id="4.1.3.4" evidence="3"/>
<dbReference type="InterPro" id="IPR043594">
    <property type="entry name" value="HMGL"/>
</dbReference>
<dbReference type="UniPathway" id="UPA00896">
    <property type="reaction ID" value="UER00863"/>
</dbReference>
<dbReference type="CDD" id="cd07938">
    <property type="entry name" value="DRE_TIM_HMGL"/>
    <property type="match status" value="1"/>
</dbReference>
<dbReference type="PROSITE" id="PS01062">
    <property type="entry name" value="HMG_COA_LYASE"/>
    <property type="match status" value="1"/>
</dbReference>
<dbReference type="InterPro" id="IPR000138">
    <property type="entry name" value="HMG_CoA_lyase_AS"/>
</dbReference>
<dbReference type="PROSITE" id="PS50991">
    <property type="entry name" value="PYR_CT"/>
    <property type="match status" value="1"/>
</dbReference>
<dbReference type="SUPFAM" id="SSF55486">
    <property type="entry name" value="Metalloproteases ('zincins'), catalytic domain"/>
    <property type="match status" value="1"/>
</dbReference>
<organism evidence="10 11">
    <name type="scientific">Pomacea canaliculata</name>
    <name type="common">Golden apple snail</name>
    <dbReference type="NCBI Taxonomy" id="400727"/>
    <lineage>
        <taxon>Eukaryota</taxon>
        <taxon>Metazoa</taxon>
        <taxon>Spiralia</taxon>
        <taxon>Lophotrochozoa</taxon>
        <taxon>Mollusca</taxon>
        <taxon>Gastropoda</taxon>
        <taxon>Caenogastropoda</taxon>
        <taxon>Architaenioglossa</taxon>
        <taxon>Ampullarioidea</taxon>
        <taxon>Ampullariidae</taxon>
        <taxon>Pomacea</taxon>
    </lineage>
</organism>
<feature type="domain" description="Pyruvate carboxyltransferase" evidence="9">
    <location>
        <begin position="453"/>
        <end position="714"/>
    </location>
</feature>
<dbReference type="Gene3D" id="3.20.20.70">
    <property type="entry name" value="Aldolase class I"/>
    <property type="match status" value="1"/>
</dbReference>
<dbReference type="AlphaFoldDB" id="A0A2T7PF53"/>
<feature type="binding site" evidence="7">
    <location>
        <position position="253"/>
    </location>
    <ligand>
        <name>Zn(2+)</name>
        <dbReference type="ChEBI" id="CHEBI:29105"/>
        <note>catalytic</note>
    </ligand>
</feature>
<evidence type="ECO:0000256" key="2">
    <source>
        <dbReference type="ARBA" id="ARBA00009405"/>
    </source>
</evidence>
<feature type="binding site" evidence="7">
    <location>
        <position position="247"/>
    </location>
    <ligand>
        <name>Zn(2+)</name>
        <dbReference type="ChEBI" id="CHEBI:29105"/>
        <note>catalytic</note>
    </ligand>
</feature>
<keyword evidence="11" id="KW-1185">Reference proteome</keyword>
<comment type="caution">
    <text evidence="7">Lacks conserved residue(s) required for the propagation of feature annotation.</text>
</comment>
<dbReference type="InterPro" id="IPR024079">
    <property type="entry name" value="MetalloPept_cat_dom_sf"/>
</dbReference>
<dbReference type="Proteomes" id="UP000245119">
    <property type="component" value="Linkage Group LG4"/>
</dbReference>
<dbReference type="PANTHER" id="PTHR42738">
    <property type="entry name" value="HYDROXYMETHYLGLUTARYL-COA LYASE"/>
    <property type="match status" value="1"/>
</dbReference>
<dbReference type="NCBIfam" id="NF004283">
    <property type="entry name" value="PRK05692.1"/>
    <property type="match status" value="1"/>
</dbReference>
<dbReference type="GO" id="GO:0006508">
    <property type="term" value="P:proteolysis"/>
    <property type="evidence" value="ECO:0007669"/>
    <property type="project" value="InterPro"/>
</dbReference>
<dbReference type="InterPro" id="IPR013785">
    <property type="entry name" value="Aldolase_TIM"/>
</dbReference>
<evidence type="ECO:0000256" key="1">
    <source>
        <dbReference type="ARBA" id="ARBA00005143"/>
    </source>
</evidence>
<dbReference type="GO" id="GO:0046872">
    <property type="term" value="F:metal ion binding"/>
    <property type="evidence" value="ECO:0007669"/>
    <property type="project" value="UniProtKB-KW"/>
</dbReference>
<evidence type="ECO:0000259" key="8">
    <source>
        <dbReference type="PROSITE" id="PS50215"/>
    </source>
</evidence>
<evidence type="ECO:0000256" key="4">
    <source>
        <dbReference type="ARBA" id="ARBA00022723"/>
    </source>
</evidence>
<evidence type="ECO:0000313" key="10">
    <source>
        <dbReference type="EMBL" id="PVD32055.1"/>
    </source>
</evidence>
<evidence type="ECO:0000313" key="11">
    <source>
        <dbReference type="Proteomes" id="UP000245119"/>
    </source>
</evidence>
<dbReference type="PROSITE" id="PS50215">
    <property type="entry name" value="ADAM_MEPRO"/>
    <property type="match status" value="1"/>
</dbReference>
<sequence length="726" mass="78898">MPDVIVTQFRLSDNDVILRLRRVSYPRTYTFGDVIEEHTQSPTESSVYVDPSRSAAFMVTKSEYDDYILEGDLHHEGKQLYLRPTRSRRSADDHNEHAVSPVINSTAIDFGMTTFTLTPVTTAIIQAEMSNIYKNINKIDSSIDVVPLITNFVVLTTPQASSFSESLTTSSGSIQGKAFLDSFTKWIPRQTSIKASDHYMAFTGSELTSAVGVANMAAACRGSVAVSVVQDQMQASVANTAAHELGHSLSAAHDGDAGCDNAKHYLMAPMLVVPPKDSPKQHLHLLHLQHQLHQALFEHRWAYSSKIRFQANLHTSSRHDGHSKLIREGILFVLECRAANPVTTVSLFFLLTARLVEMDWFAIRACASPKQLLELGKMDQELRRLGAPEQQLLPHHRQQHVYPAAVTSYNLTITVSVTANLTISISVSIAAVYFTSARIAAAKYQIAGLPSFVKIIEVGPRDGLQNEKNIVPTSVKVEFINKLSETGLPVIEVTSFVSPKWVPQMADHNEVLSAIHRKPGVVYTALTPNLKGLESAIAANVSEVAIFGAASETFSRKNINCSIEESLARFSDVLERAKAAKIKVRGYVSCVLGCPYEGDIKPEKVAEVAQRMFELGCYEISLGDTVGVGTPGAMRVLLSTVSKVVPVANLAVHCHDTYGQALANILAALQMGVSVVDSSVAGLGGCPYAKGASGNMATEDVVYMLNGLAIKTIMLLNLGCNSLKTS</sequence>
<feature type="binding site" evidence="7">
    <location>
        <position position="243"/>
    </location>
    <ligand>
        <name>Zn(2+)</name>
        <dbReference type="ChEBI" id="CHEBI:29105"/>
        <note>catalytic</note>
    </ligand>
</feature>
<feature type="active site" evidence="7">
    <location>
        <position position="244"/>
    </location>
</feature>
<accession>A0A2T7PF53</accession>
<comment type="similarity">
    <text evidence="2">Belongs to the HMG-CoA lyase family.</text>
</comment>
<reference evidence="10 11" key="1">
    <citation type="submission" date="2018-04" db="EMBL/GenBank/DDBJ databases">
        <title>The genome of golden apple snail Pomacea canaliculata provides insight into stress tolerance and invasive adaptation.</title>
        <authorList>
            <person name="Liu C."/>
            <person name="Liu B."/>
            <person name="Ren Y."/>
            <person name="Zhang Y."/>
            <person name="Wang H."/>
            <person name="Li S."/>
            <person name="Jiang F."/>
            <person name="Yin L."/>
            <person name="Zhang G."/>
            <person name="Qian W."/>
            <person name="Fan W."/>
        </authorList>
    </citation>
    <scope>NUCLEOTIDE SEQUENCE [LARGE SCALE GENOMIC DNA]</scope>
    <source>
        <strain evidence="10">SZHN2017</strain>
        <tissue evidence="10">Muscle</tissue>
    </source>
</reference>
<dbReference type="PANTHER" id="PTHR42738:SF7">
    <property type="entry name" value="HYDROXYMETHYLGLUTARYL-COA LYASE"/>
    <property type="match status" value="1"/>
</dbReference>
<keyword evidence="5" id="KW-0456">Lyase</keyword>
<name>A0A2T7PF53_POMCA</name>
<evidence type="ECO:0000256" key="7">
    <source>
        <dbReference type="PROSITE-ProRule" id="PRU00276"/>
    </source>
</evidence>
<comment type="catalytic activity">
    <reaction evidence="6">
        <text>(3S)-3-hydroxy-3-methylglutaryl-CoA = acetoacetate + acetyl-CoA</text>
        <dbReference type="Rhea" id="RHEA:24404"/>
        <dbReference type="ChEBI" id="CHEBI:13705"/>
        <dbReference type="ChEBI" id="CHEBI:43074"/>
        <dbReference type="ChEBI" id="CHEBI:57288"/>
        <dbReference type="EC" id="4.1.3.4"/>
    </reaction>
</comment>
<dbReference type="EMBL" id="PZQS01000004">
    <property type="protein sequence ID" value="PVD32055.1"/>
    <property type="molecule type" value="Genomic_DNA"/>
</dbReference>
<dbReference type="FunFam" id="3.20.20.70:FF:000201">
    <property type="entry name" value="Hydroxymethylglutaryl-CoA lyase"/>
    <property type="match status" value="1"/>
</dbReference>
<comment type="pathway">
    <text evidence="1">Metabolic intermediate metabolism; (S)-3-hydroxy-3-methylglutaryl-CoA degradation; acetoacetate from (S)-3-hydroxy-3-methylglutaryl-CoA: step 1/1.</text>
</comment>
<dbReference type="GO" id="GO:0004222">
    <property type="term" value="F:metalloendopeptidase activity"/>
    <property type="evidence" value="ECO:0007669"/>
    <property type="project" value="InterPro"/>
</dbReference>
<dbReference type="GO" id="GO:0046951">
    <property type="term" value="P:ketone body biosynthetic process"/>
    <property type="evidence" value="ECO:0007669"/>
    <property type="project" value="TreeGrafter"/>
</dbReference>
<dbReference type="Pfam" id="PF00682">
    <property type="entry name" value="HMGL-like"/>
    <property type="match status" value="1"/>
</dbReference>
<dbReference type="Pfam" id="PF13688">
    <property type="entry name" value="Reprolysin_5"/>
    <property type="match status" value="1"/>
</dbReference>
<dbReference type="GO" id="GO:0004419">
    <property type="term" value="F:hydroxymethylglutaryl-CoA lyase activity"/>
    <property type="evidence" value="ECO:0007669"/>
    <property type="project" value="UniProtKB-EC"/>
</dbReference>
<keyword evidence="7" id="KW-0862">Zinc</keyword>
<protein>
    <recommendedName>
        <fullName evidence="3">hydroxymethylglutaryl-CoA lyase</fullName>
        <ecNumber evidence="3">4.1.3.4</ecNumber>
    </recommendedName>
</protein>
<keyword evidence="4 7" id="KW-0479">Metal-binding</keyword>